<reference evidence="1" key="2">
    <citation type="journal article" date="2015" name="Fish Shellfish Immunol.">
        <title>Early steps in the European eel (Anguilla anguilla)-Vibrio vulnificus interaction in the gills: Role of the RtxA13 toxin.</title>
        <authorList>
            <person name="Callol A."/>
            <person name="Pajuelo D."/>
            <person name="Ebbesson L."/>
            <person name="Teles M."/>
            <person name="MacKenzie S."/>
            <person name="Amaro C."/>
        </authorList>
    </citation>
    <scope>NUCLEOTIDE SEQUENCE</scope>
</reference>
<organism evidence="1">
    <name type="scientific">Anguilla anguilla</name>
    <name type="common">European freshwater eel</name>
    <name type="synonym">Muraena anguilla</name>
    <dbReference type="NCBI Taxonomy" id="7936"/>
    <lineage>
        <taxon>Eukaryota</taxon>
        <taxon>Metazoa</taxon>
        <taxon>Chordata</taxon>
        <taxon>Craniata</taxon>
        <taxon>Vertebrata</taxon>
        <taxon>Euteleostomi</taxon>
        <taxon>Actinopterygii</taxon>
        <taxon>Neopterygii</taxon>
        <taxon>Teleostei</taxon>
        <taxon>Anguilliformes</taxon>
        <taxon>Anguillidae</taxon>
        <taxon>Anguilla</taxon>
    </lineage>
</organism>
<accession>A0A0E9SMX9</accession>
<sequence length="41" mass="4934">MIKMVKKRLHIVTNMFMQISFYFCIACRYLKSTFGSQKQVL</sequence>
<name>A0A0E9SMX9_ANGAN</name>
<dbReference type="EMBL" id="GBXM01065985">
    <property type="protein sequence ID" value="JAH42592.1"/>
    <property type="molecule type" value="Transcribed_RNA"/>
</dbReference>
<reference evidence="1" key="1">
    <citation type="submission" date="2014-11" db="EMBL/GenBank/DDBJ databases">
        <authorList>
            <person name="Amaro Gonzalez C."/>
        </authorList>
    </citation>
    <scope>NUCLEOTIDE SEQUENCE</scope>
</reference>
<protein>
    <submittedName>
        <fullName evidence="1">Uncharacterized protein</fullName>
    </submittedName>
</protein>
<proteinExistence type="predicted"/>
<evidence type="ECO:0000313" key="1">
    <source>
        <dbReference type="EMBL" id="JAH42592.1"/>
    </source>
</evidence>
<dbReference type="AlphaFoldDB" id="A0A0E9SMX9"/>